<accession>A0AAD5X6A7</accession>
<evidence type="ECO:0000256" key="1">
    <source>
        <dbReference type="SAM" id="MobiDB-lite"/>
    </source>
</evidence>
<proteinExistence type="predicted"/>
<sequence length="134" mass="14946">MGARQSSMINKKLSVIPPTTQQDLEPAAGAAATATTTQEKSSPSTPQSDSFKRGISIPQSPPSQTEKSKKYELKAAYVNTVVAKTWNPNDPKSWEPEMREYHELPNSDYMLPSDVAEQNRLEMQHYIFRAAFQG</sequence>
<gene>
    <name evidence="2" type="ORF">HK100_008686</name>
</gene>
<dbReference type="AlphaFoldDB" id="A0AAD5X6A7"/>
<organism evidence="2 3">
    <name type="scientific">Physocladia obscura</name>
    <dbReference type="NCBI Taxonomy" id="109957"/>
    <lineage>
        <taxon>Eukaryota</taxon>
        <taxon>Fungi</taxon>
        <taxon>Fungi incertae sedis</taxon>
        <taxon>Chytridiomycota</taxon>
        <taxon>Chytridiomycota incertae sedis</taxon>
        <taxon>Chytridiomycetes</taxon>
        <taxon>Chytridiales</taxon>
        <taxon>Chytriomycetaceae</taxon>
        <taxon>Physocladia</taxon>
    </lineage>
</organism>
<comment type="caution">
    <text evidence="2">The sequence shown here is derived from an EMBL/GenBank/DDBJ whole genome shotgun (WGS) entry which is preliminary data.</text>
</comment>
<name>A0AAD5X6A7_9FUNG</name>
<evidence type="ECO:0000313" key="2">
    <source>
        <dbReference type="EMBL" id="KAJ3086475.1"/>
    </source>
</evidence>
<feature type="non-terminal residue" evidence="2">
    <location>
        <position position="134"/>
    </location>
</feature>
<reference evidence="2" key="1">
    <citation type="submission" date="2020-05" db="EMBL/GenBank/DDBJ databases">
        <title>Phylogenomic resolution of chytrid fungi.</title>
        <authorList>
            <person name="Stajich J.E."/>
            <person name="Amses K."/>
            <person name="Simmons R."/>
            <person name="Seto K."/>
            <person name="Myers J."/>
            <person name="Bonds A."/>
            <person name="Quandt C.A."/>
            <person name="Barry K."/>
            <person name="Liu P."/>
            <person name="Grigoriev I."/>
            <person name="Longcore J.E."/>
            <person name="James T.Y."/>
        </authorList>
    </citation>
    <scope>NUCLEOTIDE SEQUENCE</scope>
    <source>
        <strain evidence="2">JEL0513</strain>
    </source>
</reference>
<evidence type="ECO:0000313" key="3">
    <source>
        <dbReference type="Proteomes" id="UP001211907"/>
    </source>
</evidence>
<feature type="region of interest" description="Disordered" evidence="1">
    <location>
        <begin position="1"/>
        <end position="69"/>
    </location>
</feature>
<protein>
    <submittedName>
        <fullName evidence="2">Uncharacterized protein</fullName>
    </submittedName>
</protein>
<dbReference type="EMBL" id="JADGJH010004269">
    <property type="protein sequence ID" value="KAJ3086475.1"/>
    <property type="molecule type" value="Genomic_DNA"/>
</dbReference>
<keyword evidence="3" id="KW-1185">Reference proteome</keyword>
<feature type="compositionally biased region" description="Polar residues" evidence="1">
    <location>
        <begin position="38"/>
        <end position="49"/>
    </location>
</feature>
<dbReference type="Proteomes" id="UP001211907">
    <property type="component" value="Unassembled WGS sequence"/>
</dbReference>
<feature type="compositionally biased region" description="Low complexity" evidence="1">
    <location>
        <begin position="27"/>
        <end position="37"/>
    </location>
</feature>